<dbReference type="AlphaFoldDB" id="A0A183IY39"/>
<accession>A0A183IY39</accession>
<keyword evidence="4" id="KW-0418">Kinase</keyword>
<reference evidence="8" key="1">
    <citation type="submission" date="2016-06" db="UniProtKB">
        <authorList>
            <consortium name="WormBaseParasite"/>
        </authorList>
    </citation>
    <scope>IDENTIFICATION</scope>
</reference>
<dbReference type="GO" id="GO:0004430">
    <property type="term" value="F:1-phosphatidylinositol 4-kinase activity"/>
    <property type="evidence" value="ECO:0007669"/>
    <property type="project" value="UniProtKB-EC"/>
</dbReference>
<dbReference type="SUPFAM" id="SSF56112">
    <property type="entry name" value="Protein kinase-like (PK-like)"/>
    <property type="match status" value="1"/>
</dbReference>
<evidence type="ECO:0000256" key="1">
    <source>
        <dbReference type="ARBA" id="ARBA00001686"/>
    </source>
</evidence>
<dbReference type="InterPro" id="IPR057754">
    <property type="entry name" value="PI4-kinase_beta/PIK1_cat"/>
</dbReference>
<dbReference type="GO" id="GO:0048015">
    <property type="term" value="P:phosphatidylinositol-mediated signaling"/>
    <property type="evidence" value="ECO:0007669"/>
    <property type="project" value="TreeGrafter"/>
</dbReference>
<gene>
    <name evidence="6" type="ORF">SBAD_LOCUS8537</name>
</gene>
<evidence type="ECO:0000313" key="7">
    <source>
        <dbReference type="Proteomes" id="UP000270296"/>
    </source>
</evidence>
<dbReference type="WBParaSite" id="SBAD_0000884801-mRNA-1">
    <property type="protein sequence ID" value="SBAD_0000884801-mRNA-1"/>
    <property type="gene ID" value="SBAD_0000884801"/>
</dbReference>
<keyword evidence="7" id="KW-1185">Reference proteome</keyword>
<dbReference type="Proteomes" id="UP000270296">
    <property type="component" value="Unassembled WGS sequence"/>
</dbReference>
<comment type="catalytic activity">
    <reaction evidence="1">
        <text>a 1,2-diacyl-sn-glycero-3-phospho-(1D-myo-inositol) + ATP = a 1,2-diacyl-sn-glycero-3-phospho-(1D-myo-inositol 4-phosphate) + ADP + H(+)</text>
        <dbReference type="Rhea" id="RHEA:19877"/>
        <dbReference type="ChEBI" id="CHEBI:15378"/>
        <dbReference type="ChEBI" id="CHEBI:30616"/>
        <dbReference type="ChEBI" id="CHEBI:57880"/>
        <dbReference type="ChEBI" id="CHEBI:58178"/>
        <dbReference type="ChEBI" id="CHEBI:456216"/>
        <dbReference type="EC" id="2.7.1.67"/>
    </reaction>
</comment>
<dbReference type="Gene3D" id="1.10.1070.11">
    <property type="entry name" value="Phosphatidylinositol 3-/4-kinase, catalytic domain"/>
    <property type="match status" value="1"/>
</dbReference>
<keyword evidence="3" id="KW-0808">Transferase</keyword>
<dbReference type="PROSITE" id="PS00916">
    <property type="entry name" value="PI3_4_KINASE_2"/>
    <property type="match status" value="1"/>
</dbReference>
<name>A0A183IY39_9BILA</name>
<dbReference type="EMBL" id="UZAM01011698">
    <property type="protein sequence ID" value="VDP17705.1"/>
    <property type="molecule type" value="Genomic_DNA"/>
</dbReference>
<dbReference type="InterPro" id="IPR000403">
    <property type="entry name" value="PI3/4_kinase_cat_dom"/>
</dbReference>
<evidence type="ECO:0000313" key="6">
    <source>
        <dbReference type="EMBL" id="VDP17705.1"/>
    </source>
</evidence>
<dbReference type="Pfam" id="PF00454">
    <property type="entry name" value="PI3_PI4_kinase"/>
    <property type="match status" value="1"/>
</dbReference>
<evidence type="ECO:0000313" key="8">
    <source>
        <dbReference type="WBParaSite" id="SBAD_0000884801-mRNA-1"/>
    </source>
</evidence>
<dbReference type="GO" id="GO:0016020">
    <property type="term" value="C:membrane"/>
    <property type="evidence" value="ECO:0007669"/>
    <property type="project" value="TreeGrafter"/>
</dbReference>
<evidence type="ECO:0000259" key="5">
    <source>
        <dbReference type="PROSITE" id="PS50290"/>
    </source>
</evidence>
<dbReference type="EC" id="2.7.1.67" evidence="2"/>
<dbReference type="CDD" id="cd05168">
    <property type="entry name" value="PI4Kc_III_beta"/>
    <property type="match status" value="1"/>
</dbReference>
<dbReference type="InterPro" id="IPR018936">
    <property type="entry name" value="PI3/4_kinase_CS"/>
</dbReference>
<dbReference type="GO" id="GO:0005737">
    <property type="term" value="C:cytoplasm"/>
    <property type="evidence" value="ECO:0007669"/>
    <property type="project" value="TreeGrafter"/>
</dbReference>
<evidence type="ECO:0000256" key="3">
    <source>
        <dbReference type="ARBA" id="ARBA00022679"/>
    </source>
</evidence>
<dbReference type="OrthoDB" id="10264149at2759"/>
<dbReference type="InterPro" id="IPR036940">
    <property type="entry name" value="PI3/4_kinase_cat_sf"/>
</dbReference>
<dbReference type="GO" id="GO:0046854">
    <property type="term" value="P:phosphatidylinositol phosphate biosynthetic process"/>
    <property type="evidence" value="ECO:0007669"/>
    <property type="project" value="InterPro"/>
</dbReference>
<dbReference type="InterPro" id="IPR015433">
    <property type="entry name" value="PI3/4_kinase"/>
</dbReference>
<organism evidence="8">
    <name type="scientific">Soboliphyme baturini</name>
    <dbReference type="NCBI Taxonomy" id="241478"/>
    <lineage>
        <taxon>Eukaryota</taxon>
        <taxon>Metazoa</taxon>
        <taxon>Ecdysozoa</taxon>
        <taxon>Nematoda</taxon>
        <taxon>Enoplea</taxon>
        <taxon>Dorylaimia</taxon>
        <taxon>Dioctophymatida</taxon>
        <taxon>Dioctophymatoidea</taxon>
        <taxon>Soboliphymatidae</taxon>
        <taxon>Soboliphyme</taxon>
    </lineage>
</organism>
<dbReference type="InterPro" id="IPR011009">
    <property type="entry name" value="Kinase-like_dom_sf"/>
</dbReference>
<evidence type="ECO:0000256" key="4">
    <source>
        <dbReference type="ARBA" id="ARBA00022777"/>
    </source>
</evidence>
<dbReference type="PANTHER" id="PTHR10048">
    <property type="entry name" value="PHOSPHATIDYLINOSITOL KINASE"/>
    <property type="match status" value="1"/>
</dbReference>
<reference evidence="6 7" key="2">
    <citation type="submission" date="2018-11" db="EMBL/GenBank/DDBJ databases">
        <authorList>
            <consortium name="Pathogen Informatics"/>
        </authorList>
    </citation>
    <scope>NUCLEOTIDE SEQUENCE [LARGE SCALE GENOMIC DNA]</scope>
</reference>
<proteinExistence type="predicted"/>
<dbReference type="SMART" id="SM00146">
    <property type="entry name" value="PI3Kc"/>
    <property type="match status" value="1"/>
</dbReference>
<dbReference type="FunFam" id="1.10.1070.11:FF:000016">
    <property type="entry name" value="PIK1p Phosphatidylinositol 4-kinase"/>
    <property type="match status" value="1"/>
</dbReference>
<dbReference type="PROSITE" id="PS50290">
    <property type="entry name" value="PI3_4_KINASE_3"/>
    <property type="match status" value="1"/>
</dbReference>
<dbReference type="PROSITE" id="PS00915">
    <property type="entry name" value="PI3_4_KINASE_1"/>
    <property type="match status" value="1"/>
</dbReference>
<evidence type="ECO:0000256" key="2">
    <source>
        <dbReference type="ARBA" id="ARBA00012169"/>
    </source>
</evidence>
<dbReference type="PANTHER" id="PTHR10048:SF22">
    <property type="entry name" value="PHOSPHATIDYLINOSITOL 4-KINASE BETA"/>
    <property type="match status" value="1"/>
</dbReference>
<protein>
    <recommendedName>
        <fullName evidence="2">1-phosphatidylinositol 4-kinase</fullName>
        <ecNumber evidence="2">2.7.1.67</ecNumber>
    </recommendedName>
</protein>
<sequence length="481" mass="54362">MAIGNRLKKIPDRDGRTARLIAELAMLNLNLPARVWLPVYSDRCMHHVVRIPPNAGVVLNSKDKAPYLLCVEVLEVDDINNVVVPPKSSEMSALLHSKSFDNIADAQWNSRHISENAIICPADHEHDEDDVSPQFTTGRMNAIDTISQMSFGSTTSTDSKEQSNQVIASDIRRRLAESLSAPTKQLKHNIEDPSASVLSEPWEEKLRRIREASPYGHLSNWKLLPVIIKTGDDLRQELLAYQILCELKNIWEEEHVPLWVKPYRISVISKDCGIIESIVNAIKKNLSKDGSCSILTYFLKEFGDLNSEEFLTAQNKFIRSCAAYCLICYLMQVKDRHNGNILLDAEGHIIHVDFAYILSSSPRNLGFESSPFKLTNEIVEVMGSCNGNMFSYFKILMLQGLIAARKHQERILSIVEIMLSGNQLPCFRGGAAVLRGLRDRLHLNCTEEKLHGIIDSMVENSRHSLTTRLYDNFQYFTNGIL</sequence>
<dbReference type="Gene3D" id="3.30.1010.10">
    <property type="entry name" value="Phosphatidylinositol 3-kinase Catalytic Subunit, Chain A, domain 4"/>
    <property type="match status" value="1"/>
</dbReference>
<feature type="domain" description="PI3K/PI4K catalytic" evidence="5">
    <location>
        <begin position="200"/>
        <end position="466"/>
    </location>
</feature>